<protein>
    <recommendedName>
        <fullName evidence="3">Phosphatidylethanolamine-binding protein</fullName>
    </recommendedName>
</protein>
<sequence length="71" mass="7535">NDTFAVAEWLAPAPPSGSDAHRYVVLLYKQPSNFSDQSIVIPGTPPPILNFDVATFAAQVGLGEPVGGMFF</sequence>
<proteinExistence type="predicted"/>
<dbReference type="Gene3D" id="3.90.280.10">
    <property type="entry name" value="PEBP-like"/>
    <property type="match status" value="1"/>
</dbReference>
<gene>
    <name evidence="1" type="ORF">BDV98DRAFT_484353</name>
</gene>
<evidence type="ECO:0000313" key="1">
    <source>
        <dbReference type="EMBL" id="TFK95283.1"/>
    </source>
</evidence>
<feature type="non-terminal residue" evidence="1">
    <location>
        <position position="71"/>
    </location>
</feature>
<feature type="non-terminal residue" evidence="1">
    <location>
        <position position="1"/>
    </location>
</feature>
<dbReference type="AlphaFoldDB" id="A0A5C3QA00"/>
<dbReference type="InterPro" id="IPR036610">
    <property type="entry name" value="PEBP-like_sf"/>
</dbReference>
<keyword evidence="2" id="KW-1185">Reference proteome</keyword>
<evidence type="ECO:0000313" key="2">
    <source>
        <dbReference type="Proteomes" id="UP000305067"/>
    </source>
</evidence>
<evidence type="ECO:0008006" key="3">
    <source>
        <dbReference type="Google" id="ProtNLM"/>
    </source>
</evidence>
<organism evidence="1 2">
    <name type="scientific">Pterulicium gracile</name>
    <dbReference type="NCBI Taxonomy" id="1884261"/>
    <lineage>
        <taxon>Eukaryota</taxon>
        <taxon>Fungi</taxon>
        <taxon>Dikarya</taxon>
        <taxon>Basidiomycota</taxon>
        <taxon>Agaricomycotina</taxon>
        <taxon>Agaricomycetes</taxon>
        <taxon>Agaricomycetidae</taxon>
        <taxon>Agaricales</taxon>
        <taxon>Pleurotineae</taxon>
        <taxon>Pterulaceae</taxon>
        <taxon>Pterulicium</taxon>
    </lineage>
</organism>
<name>A0A5C3QA00_9AGAR</name>
<dbReference type="Pfam" id="PF01161">
    <property type="entry name" value="PBP"/>
    <property type="match status" value="1"/>
</dbReference>
<dbReference type="EMBL" id="ML178895">
    <property type="protein sequence ID" value="TFK95283.1"/>
    <property type="molecule type" value="Genomic_DNA"/>
</dbReference>
<dbReference type="OrthoDB" id="2506647at2759"/>
<dbReference type="InterPro" id="IPR008914">
    <property type="entry name" value="PEBP"/>
</dbReference>
<dbReference type="Proteomes" id="UP000305067">
    <property type="component" value="Unassembled WGS sequence"/>
</dbReference>
<accession>A0A5C3QA00</accession>
<reference evidence="1 2" key="1">
    <citation type="journal article" date="2019" name="Nat. Ecol. Evol.">
        <title>Megaphylogeny resolves global patterns of mushroom evolution.</title>
        <authorList>
            <person name="Varga T."/>
            <person name="Krizsan K."/>
            <person name="Foldi C."/>
            <person name="Dima B."/>
            <person name="Sanchez-Garcia M."/>
            <person name="Sanchez-Ramirez S."/>
            <person name="Szollosi G.J."/>
            <person name="Szarkandi J.G."/>
            <person name="Papp V."/>
            <person name="Albert L."/>
            <person name="Andreopoulos W."/>
            <person name="Angelini C."/>
            <person name="Antonin V."/>
            <person name="Barry K.W."/>
            <person name="Bougher N.L."/>
            <person name="Buchanan P."/>
            <person name="Buyck B."/>
            <person name="Bense V."/>
            <person name="Catcheside P."/>
            <person name="Chovatia M."/>
            <person name="Cooper J."/>
            <person name="Damon W."/>
            <person name="Desjardin D."/>
            <person name="Finy P."/>
            <person name="Geml J."/>
            <person name="Haridas S."/>
            <person name="Hughes K."/>
            <person name="Justo A."/>
            <person name="Karasinski D."/>
            <person name="Kautmanova I."/>
            <person name="Kiss B."/>
            <person name="Kocsube S."/>
            <person name="Kotiranta H."/>
            <person name="LaButti K.M."/>
            <person name="Lechner B.E."/>
            <person name="Liimatainen K."/>
            <person name="Lipzen A."/>
            <person name="Lukacs Z."/>
            <person name="Mihaltcheva S."/>
            <person name="Morgado L.N."/>
            <person name="Niskanen T."/>
            <person name="Noordeloos M.E."/>
            <person name="Ohm R.A."/>
            <person name="Ortiz-Santana B."/>
            <person name="Ovrebo C."/>
            <person name="Racz N."/>
            <person name="Riley R."/>
            <person name="Savchenko A."/>
            <person name="Shiryaev A."/>
            <person name="Soop K."/>
            <person name="Spirin V."/>
            <person name="Szebenyi C."/>
            <person name="Tomsovsky M."/>
            <person name="Tulloss R.E."/>
            <person name="Uehling J."/>
            <person name="Grigoriev I.V."/>
            <person name="Vagvolgyi C."/>
            <person name="Papp T."/>
            <person name="Martin F.M."/>
            <person name="Miettinen O."/>
            <person name="Hibbett D.S."/>
            <person name="Nagy L.G."/>
        </authorList>
    </citation>
    <scope>NUCLEOTIDE SEQUENCE [LARGE SCALE GENOMIC DNA]</scope>
    <source>
        <strain evidence="1 2">CBS 309.79</strain>
    </source>
</reference>
<dbReference type="SUPFAM" id="SSF49777">
    <property type="entry name" value="PEBP-like"/>
    <property type="match status" value="1"/>
</dbReference>
<dbReference type="STRING" id="1884261.A0A5C3QA00"/>